<evidence type="ECO:0000256" key="5">
    <source>
        <dbReference type="ARBA" id="ARBA00023295"/>
    </source>
</evidence>
<dbReference type="Proteomes" id="UP000183788">
    <property type="component" value="Unassembled WGS sequence"/>
</dbReference>
<reference evidence="9 11" key="2">
    <citation type="submission" date="2023-11" db="EMBL/GenBank/DDBJ databases">
        <title>MicrobeMod: A computational toolkit for identifying prokaryotic methylation and restriction-modification with nanopore sequencing.</title>
        <authorList>
            <person name="Crits-Christoph A."/>
            <person name="Kang S.C."/>
            <person name="Lee H."/>
            <person name="Ostrov N."/>
        </authorList>
    </citation>
    <scope>NUCLEOTIDE SEQUENCE [LARGE SCALE GENOMIC DNA]</scope>
    <source>
        <strain evidence="9 11">ATCC 23090</strain>
    </source>
</reference>
<evidence type="ECO:0000256" key="1">
    <source>
        <dbReference type="ARBA" id="ARBA00007951"/>
    </source>
</evidence>
<dbReference type="EMBL" id="CP140154">
    <property type="protein sequence ID" value="WQG89712.1"/>
    <property type="molecule type" value="Genomic_DNA"/>
</dbReference>
<dbReference type="InterPro" id="IPR057739">
    <property type="entry name" value="Glyco_hydro_29_N"/>
</dbReference>
<gene>
    <name evidence="8" type="ORF">SAMN05661012_00410</name>
    <name evidence="9" type="ORF">SR876_32785</name>
</gene>
<dbReference type="GO" id="GO:0016139">
    <property type="term" value="P:glycoside catabolic process"/>
    <property type="evidence" value="ECO:0007669"/>
    <property type="project" value="TreeGrafter"/>
</dbReference>
<dbReference type="PROSITE" id="PS50022">
    <property type="entry name" value="FA58C_3"/>
    <property type="match status" value="1"/>
</dbReference>
<feature type="domain" description="F5/8 type C" evidence="7">
    <location>
        <begin position="546"/>
        <end position="639"/>
    </location>
</feature>
<dbReference type="InterPro" id="IPR017853">
    <property type="entry name" value="GH"/>
</dbReference>
<dbReference type="PANTHER" id="PTHR10030:SF37">
    <property type="entry name" value="ALPHA-L-FUCOSIDASE-RELATED"/>
    <property type="match status" value="1"/>
</dbReference>
<dbReference type="GO" id="GO:0006004">
    <property type="term" value="P:fucose metabolic process"/>
    <property type="evidence" value="ECO:0007669"/>
    <property type="project" value="TreeGrafter"/>
</dbReference>
<protein>
    <recommendedName>
        <fullName evidence="2">alpha-L-fucosidase</fullName>
        <ecNumber evidence="2">3.2.1.51</ecNumber>
    </recommendedName>
</protein>
<dbReference type="PANTHER" id="PTHR10030">
    <property type="entry name" value="ALPHA-L-FUCOSIDASE"/>
    <property type="match status" value="1"/>
</dbReference>
<dbReference type="GO" id="GO:0004560">
    <property type="term" value="F:alpha-L-fucosidase activity"/>
    <property type="evidence" value="ECO:0007669"/>
    <property type="project" value="InterPro"/>
</dbReference>
<dbReference type="AlphaFoldDB" id="A0A1K1M3D5"/>
<dbReference type="Gene3D" id="2.60.120.260">
    <property type="entry name" value="Galactose-binding domain-like"/>
    <property type="match status" value="2"/>
</dbReference>
<feature type="signal peptide" evidence="6">
    <location>
        <begin position="1"/>
        <end position="24"/>
    </location>
</feature>
<dbReference type="InterPro" id="IPR000933">
    <property type="entry name" value="Glyco_hydro_29"/>
</dbReference>
<keyword evidence="4" id="KW-0378">Hydrolase</keyword>
<organism evidence="8 10">
    <name type="scientific">Chitinophaga sancti</name>
    <dbReference type="NCBI Taxonomy" id="1004"/>
    <lineage>
        <taxon>Bacteria</taxon>
        <taxon>Pseudomonadati</taxon>
        <taxon>Bacteroidota</taxon>
        <taxon>Chitinophagia</taxon>
        <taxon>Chitinophagales</taxon>
        <taxon>Chitinophagaceae</taxon>
        <taxon>Chitinophaga</taxon>
    </lineage>
</organism>
<dbReference type="PROSITE" id="PS51257">
    <property type="entry name" value="PROKAR_LIPOPROTEIN"/>
    <property type="match status" value="1"/>
</dbReference>
<evidence type="ECO:0000256" key="6">
    <source>
        <dbReference type="SAM" id="SignalP"/>
    </source>
</evidence>
<feature type="chain" id="PRO_5013018325" description="alpha-L-fucosidase" evidence="6">
    <location>
        <begin position="25"/>
        <end position="641"/>
    </location>
</feature>
<evidence type="ECO:0000313" key="8">
    <source>
        <dbReference type="EMBL" id="SFW17591.1"/>
    </source>
</evidence>
<dbReference type="STRING" id="1004.SAMN05661012_00410"/>
<dbReference type="InterPro" id="IPR000421">
    <property type="entry name" value="FA58C"/>
</dbReference>
<keyword evidence="3 6" id="KW-0732">Signal</keyword>
<comment type="similarity">
    <text evidence="1">Belongs to the glycosyl hydrolase 29 family.</text>
</comment>
<name>A0A1K1M3D5_9BACT</name>
<dbReference type="SUPFAM" id="SSF51445">
    <property type="entry name" value="(Trans)glycosidases"/>
    <property type="match status" value="1"/>
</dbReference>
<evidence type="ECO:0000259" key="7">
    <source>
        <dbReference type="PROSITE" id="PS50022"/>
    </source>
</evidence>
<dbReference type="InterPro" id="IPR008979">
    <property type="entry name" value="Galactose-bd-like_sf"/>
</dbReference>
<keyword evidence="11" id="KW-1185">Reference proteome</keyword>
<accession>A0A1K1M3D5</accession>
<dbReference type="EMBL" id="FPIZ01000001">
    <property type="protein sequence ID" value="SFW17591.1"/>
    <property type="molecule type" value="Genomic_DNA"/>
</dbReference>
<evidence type="ECO:0000313" key="11">
    <source>
        <dbReference type="Proteomes" id="UP001326715"/>
    </source>
</evidence>
<evidence type="ECO:0000256" key="4">
    <source>
        <dbReference type="ARBA" id="ARBA00022801"/>
    </source>
</evidence>
<dbReference type="Gene3D" id="3.20.20.80">
    <property type="entry name" value="Glycosidases"/>
    <property type="match status" value="1"/>
</dbReference>
<evidence type="ECO:0000256" key="2">
    <source>
        <dbReference type="ARBA" id="ARBA00012662"/>
    </source>
</evidence>
<evidence type="ECO:0000313" key="9">
    <source>
        <dbReference type="EMBL" id="WQG89712.1"/>
    </source>
</evidence>
<dbReference type="SUPFAM" id="SSF49785">
    <property type="entry name" value="Galactose-binding domain-like"/>
    <property type="match status" value="2"/>
</dbReference>
<reference evidence="8 10" key="1">
    <citation type="submission" date="2016-11" db="EMBL/GenBank/DDBJ databases">
        <authorList>
            <person name="Jaros S."/>
            <person name="Januszkiewicz K."/>
            <person name="Wedrychowicz H."/>
        </authorList>
    </citation>
    <scope>NUCLEOTIDE SEQUENCE [LARGE SCALE GENOMIC DNA]</scope>
    <source>
        <strain evidence="8 10">DSM 784</strain>
    </source>
</reference>
<evidence type="ECO:0000256" key="3">
    <source>
        <dbReference type="ARBA" id="ARBA00022729"/>
    </source>
</evidence>
<evidence type="ECO:0000313" key="10">
    <source>
        <dbReference type="Proteomes" id="UP000183788"/>
    </source>
</evidence>
<sequence length="641" mass="71335">MKKFIGSASLAFAMLMAGASCSNAQVSAPAPYGVLPSAAQVEWQAMDMYAFVHFTVNTFTNKEWGYGDESEKIFNPTNFNADQIVSGIKAAGLTGLILTCKHHDGFCLWPTKTTFHNITKSPWKNGQGDMVKEFADACKKQGIKFGVYLSPWDRNNAAYGTPDYVRIYREQMKELLTNYGPVFEIWHDGANGGDGYYGGARKEVKIDRYTYYNWPETWGLEKQLQPNAVIMSDVGPDVRWVGTETGFSGDPCWATYTPIGDKDSAVAAPGQVLYELGLNGTRNGKQWMPAETNFSIRPGWFYHATEDNKVKTPEDLLNHYFASVGHGTTMLLNVPPDQRGLVNEIDVASLKGFGDIIRQMYSVNYAAGASLQASDLRGGDKAYAAENVLDNDPYTYWGTKDGVNTGELVLNLAGSKTFNVIRLRENIKLGQRIDDWAVDVWENGQWTELKKGTAIGYCRLIRSERMVTTDKVRIRITKGAASICLSDVGLFKAPEVKAAGVRKDLIVDKAQWKSHNTRFSAAIDGDAGSAVQMDMNTFKKLAPKGVVVDMQFPARIVGFNYLPVKDKGLVDKYKIYTSDDGKTWELRKEGEFSNIKANPIEQRIDLEKPVNARYFRFEPLHVLPAKDGRQYVGIAEVGIIK</sequence>
<dbReference type="Pfam" id="PF00754">
    <property type="entry name" value="F5_F8_type_C"/>
    <property type="match status" value="2"/>
</dbReference>
<dbReference type="RefSeq" id="WP_218163972.1">
    <property type="nucleotide sequence ID" value="NZ_CBHWAX010000033.1"/>
</dbReference>
<dbReference type="EC" id="3.2.1.51" evidence="2"/>
<dbReference type="GO" id="GO:0005764">
    <property type="term" value="C:lysosome"/>
    <property type="evidence" value="ECO:0007669"/>
    <property type="project" value="TreeGrafter"/>
</dbReference>
<dbReference type="SMART" id="SM00812">
    <property type="entry name" value="Alpha_L_fucos"/>
    <property type="match status" value="1"/>
</dbReference>
<dbReference type="Proteomes" id="UP001326715">
    <property type="component" value="Chromosome"/>
</dbReference>
<proteinExistence type="inferred from homology"/>
<dbReference type="Pfam" id="PF01120">
    <property type="entry name" value="Alpha_L_fucos"/>
    <property type="match status" value="1"/>
</dbReference>
<keyword evidence="5" id="KW-0326">Glycosidase</keyword>